<reference evidence="1" key="1">
    <citation type="submission" date="2014-09" db="EMBL/GenBank/DDBJ databases">
        <authorList>
            <person name="Magalhaes I.L.F."/>
            <person name="Oliveira U."/>
            <person name="Santos F.R."/>
            <person name="Vidigal T.H.D.A."/>
            <person name="Brescovit A.D."/>
            <person name="Santos A.J."/>
        </authorList>
    </citation>
    <scope>NUCLEOTIDE SEQUENCE</scope>
    <source>
        <tissue evidence="1">Shoot tissue taken approximately 20 cm above the soil surface</tissue>
    </source>
</reference>
<dbReference type="EMBL" id="GBRH01253736">
    <property type="protein sequence ID" value="JAD44159.1"/>
    <property type="molecule type" value="Transcribed_RNA"/>
</dbReference>
<dbReference type="AlphaFoldDB" id="A0A0A8ZXR4"/>
<proteinExistence type="predicted"/>
<organism evidence="1">
    <name type="scientific">Arundo donax</name>
    <name type="common">Giant reed</name>
    <name type="synonym">Donax arundinaceus</name>
    <dbReference type="NCBI Taxonomy" id="35708"/>
    <lineage>
        <taxon>Eukaryota</taxon>
        <taxon>Viridiplantae</taxon>
        <taxon>Streptophyta</taxon>
        <taxon>Embryophyta</taxon>
        <taxon>Tracheophyta</taxon>
        <taxon>Spermatophyta</taxon>
        <taxon>Magnoliopsida</taxon>
        <taxon>Liliopsida</taxon>
        <taxon>Poales</taxon>
        <taxon>Poaceae</taxon>
        <taxon>PACMAD clade</taxon>
        <taxon>Arundinoideae</taxon>
        <taxon>Arundineae</taxon>
        <taxon>Arundo</taxon>
    </lineage>
</organism>
<protein>
    <submittedName>
        <fullName evidence="1">Uncharacterized protein</fullName>
    </submittedName>
</protein>
<name>A0A0A8ZXR4_ARUDO</name>
<sequence length="16" mass="2013">MPNKCMYELFHLIFIL</sequence>
<accession>A0A0A8ZXR4</accession>
<evidence type="ECO:0000313" key="1">
    <source>
        <dbReference type="EMBL" id="JAD44159.1"/>
    </source>
</evidence>
<reference evidence="1" key="2">
    <citation type="journal article" date="2015" name="Data Brief">
        <title>Shoot transcriptome of the giant reed, Arundo donax.</title>
        <authorList>
            <person name="Barrero R.A."/>
            <person name="Guerrero F.D."/>
            <person name="Moolhuijzen P."/>
            <person name="Goolsby J.A."/>
            <person name="Tidwell J."/>
            <person name="Bellgard S.E."/>
            <person name="Bellgard M.I."/>
        </authorList>
    </citation>
    <scope>NUCLEOTIDE SEQUENCE</scope>
    <source>
        <tissue evidence="1">Shoot tissue taken approximately 20 cm above the soil surface</tissue>
    </source>
</reference>